<feature type="transmembrane region" description="Helical" evidence="1">
    <location>
        <begin position="20"/>
        <end position="41"/>
    </location>
</feature>
<evidence type="ECO:0000256" key="1">
    <source>
        <dbReference type="SAM" id="Phobius"/>
    </source>
</evidence>
<evidence type="ECO:0000313" key="3">
    <source>
        <dbReference type="Proteomes" id="UP000287701"/>
    </source>
</evidence>
<dbReference type="EMBL" id="CP035107">
    <property type="protein sequence ID" value="QAR31671.1"/>
    <property type="molecule type" value="Genomic_DNA"/>
</dbReference>
<feature type="transmembrane region" description="Helical" evidence="1">
    <location>
        <begin position="53"/>
        <end position="75"/>
    </location>
</feature>
<dbReference type="OrthoDB" id="1450640at2"/>
<evidence type="ECO:0000313" key="2">
    <source>
        <dbReference type="EMBL" id="QAR31671.1"/>
    </source>
</evidence>
<feature type="transmembrane region" description="Helical" evidence="1">
    <location>
        <begin position="81"/>
        <end position="102"/>
    </location>
</feature>
<keyword evidence="1" id="KW-0472">Membrane</keyword>
<keyword evidence="1" id="KW-0812">Transmembrane</keyword>
<sequence>MGGIFSASLGGTSFRNLGFYFLAIGGFSLVAYFIFAFLYIVLTGDHSFRKTLVVTYIGGCMMAIASGLIGAILYQPWGMQLFLGGIGAFILFWVIVLLYYIFMYKEGENK</sequence>
<proteinExistence type="predicted"/>
<gene>
    <name evidence="2" type="ORF">EQP59_10120</name>
</gene>
<accession>A0A410JUD6</accession>
<dbReference type="AlphaFoldDB" id="A0A410JUD6"/>
<reference evidence="2 3" key="1">
    <citation type="submission" date="2019-01" db="EMBL/GenBank/DDBJ databases">
        <title>Whole Genome of Ornithobacterium rhinotracheale FARPER-174b.</title>
        <authorList>
            <person name="Tataje-Lavanda L.A."/>
            <person name="Montalvan A."/>
            <person name="Montesinos R."/>
            <person name="Zimic M."/>
            <person name="Fernandez-Sanchez M."/>
            <person name="Fernandez-Diaz M."/>
        </authorList>
    </citation>
    <scope>NUCLEOTIDE SEQUENCE [LARGE SCALE GENOMIC DNA]</scope>
    <source>
        <strain evidence="2 3">FARPER-174b</strain>
    </source>
</reference>
<keyword evidence="1" id="KW-1133">Transmembrane helix</keyword>
<organism evidence="2 3">
    <name type="scientific">Ornithobacterium rhinotracheale</name>
    <dbReference type="NCBI Taxonomy" id="28251"/>
    <lineage>
        <taxon>Bacteria</taxon>
        <taxon>Pseudomonadati</taxon>
        <taxon>Bacteroidota</taxon>
        <taxon>Flavobacteriia</taxon>
        <taxon>Flavobacteriales</taxon>
        <taxon>Weeksellaceae</taxon>
        <taxon>Ornithobacterium</taxon>
    </lineage>
</organism>
<name>A0A410JUD6_ORNRH</name>
<dbReference type="RefSeq" id="WP_128502112.1">
    <property type="nucleotide sequence ID" value="NZ_CP035107.1"/>
</dbReference>
<dbReference type="Proteomes" id="UP000287701">
    <property type="component" value="Chromosome"/>
</dbReference>
<protein>
    <submittedName>
        <fullName evidence="2">Uncharacterized protein</fullName>
    </submittedName>
</protein>